<keyword evidence="1" id="KW-0677">Repeat</keyword>
<evidence type="ECO:0000256" key="1">
    <source>
        <dbReference type="ARBA" id="ARBA00022737"/>
    </source>
</evidence>
<dbReference type="AlphaFoldDB" id="A0A0J8RW75"/>
<dbReference type="InterPro" id="IPR036770">
    <property type="entry name" value="Ankyrin_rpt-contain_sf"/>
</dbReference>
<dbReference type="PROSITE" id="PS50181">
    <property type="entry name" value="FBOX"/>
    <property type="match status" value="1"/>
</dbReference>
<dbReference type="EMBL" id="DS017012">
    <property type="protein sequence ID" value="KMU89410.1"/>
    <property type="molecule type" value="Genomic_DNA"/>
</dbReference>
<reference evidence="6" key="1">
    <citation type="journal article" date="2010" name="Genome Res.">
        <title>Population genomic sequencing of Coccidioides fungi reveals recent hybridization and transposon control.</title>
        <authorList>
            <person name="Neafsey D.E."/>
            <person name="Barker B.M."/>
            <person name="Sharpton T.J."/>
            <person name="Stajich J.E."/>
            <person name="Park D.J."/>
            <person name="Whiston E."/>
            <person name="Hung C.-Y."/>
            <person name="McMahan C."/>
            <person name="White J."/>
            <person name="Sykes S."/>
            <person name="Heiman D."/>
            <person name="Young S."/>
            <person name="Zeng Q."/>
            <person name="Abouelleil A."/>
            <person name="Aftuck L."/>
            <person name="Bessette D."/>
            <person name="Brown A."/>
            <person name="FitzGerald M."/>
            <person name="Lui A."/>
            <person name="Macdonald J.P."/>
            <person name="Priest M."/>
            <person name="Orbach M.J."/>
            <person name="Galgiani J.N."/>
            <person name="Kirkland T.N."/>
            <person name="Cole G.T."/>
            <person name="Birren B.W."/>
            <person name="Henn M.R."/>
            <person name="Taylor J.W."/>
            <person name="Rounsley S.D."/>
        </authorList>
    </citation>
    <scope>NUCLEOTIDE SEQUENCE [LARGE SCALE GENOMIC DNA]</scope>
    <source>
        <strain evidence="6">H538.4</strain>
    </source>
</reference>
<gene>
    <name evidence="5" type="ORF">CIHG_07216</name>
</gene>
<name>A0A0J8RW75_COCIT</name>
<dbReference type="InterPro" id="IPR036047">
    <property type="entry name" value="F-box-like_dom_sf"/>
</dbReference>
<dbReference type="SUPFAM" id="SSF48403">
    <property type="entry name" value="Ankyrin repeat"/>
    <property type="match status" value="1"/>
</dbReference>
<dbReference type="PANTHER" id="PTHR24201:SF16">
    <property type="entry name" value="ANKYRIN-1-LIKE-RELATED"/>
    <property type="match status" value="1"/>
</dbReference>
<proteinExistence type="predicted"/>
<protein>
    <submittedName>
        <fullName evidence="5">ANKDD1A protein</fullName>
    </submittedName>
</protein>
<dbReference type="SUPFAM" id="SSF81383">
    <property type="entry name" value="F-box domain"/>
    <property type="match status" value="1"/>
</dbReference>
<dbReference type="PANTHER" id="PTHR24201">
    <property type="entry name" value="ANK_REP_REGION DOMAIN-CONTAINING PROTEIN"/>
    <property type="match status" value="1"/>
</dbReference>
<dbReference type="PROSITE" id="PS50297">
    <property type="entry name" value="ANK_REP_REGION"/>
    <property type="match status" value="1"/>
</dbReference>
<dbReference type="eggNOG" id="KOG4177">
    <property type="taxonomic scope" value="Eukaryota"/>
</dbReference>
<keyword evidence="2 3" id="KW-0040">ANK repeat</keyword>
<evidence type="ECO:0000256" key="3">
    <source>
        <dbReference type="PROSITE-ProRule" id="PRU00023"/>
    </source>
</evidence>
<sequence length="282" mass="31034">MAGLSKAAGARHVTLSLLPPEMHLEIASWLSTPDLSSLSRTASFFHDILTPTLYRRALAYKVPKTGSSVLYWATCFRRASVIRILLEIGSDTFEEYDVKEALESAAEWGYLDVVENFLTRPSTLSASENGHFAFYLALTGGHMPVARYLCNAGADLRKLYCEELYVLHEVARNADMEALRFVLDIGVEIGEVNNLNQTALHIAAGIGHYQMVQFLLEKGADVSAIDSFGFTTLFHAASVDRRFKAPQPDSLTERAAIIKLLVACGVNMSASDANDLTVLHYV</sequence>
<evidence type="ECO:0000313" key="5">
    <source>
        <dbReference type="EMBL" id="KMU89410.1"/>
    </source>
</evidence>
<organism evidence="5 6">
    <name type="scientific">Coccidioides immitis H538.4</name>
    <dbReference type="NCBI Taxonomy" id="396776"/>
    <lineage>
        <taxon>Eukaryota</taxon>
        <taxon>Fungi</taxon>
        <taxon>Dikarya</taxon>
        <taxon>Ascomycota</taxon>
        <taxon>Pezizomycotina</taxon>
        <taxon>Eurotiomycetes</taxon>
        <taxon>Eurotiomycetidae</taxon>
        <taxon>Onygenales</taxon>
        <taxon>Onygenaceae</taxon>
        <taxon>Coccidioides</taxon>
    </lineage>
</organism>
<dbReference type="PROSITE" id="PS50088">
    <property type="entry name" value="ANK_REPEAT"/>
    <property type="match status" value="1"/>
</dbReference>
<evidence type="ECO:0000259" key="4">
    <source>
        <dbReference type="PROSITE" id="PS50181"/>
    </source>
</evidence>
<dbReference type="InterPro" id="IPR002110">
    <property type="entry name" value="Ankyrin_rpt"/>
</dbReference>
<evidence type="ECO:0000313" key="6">
    <source>
        <dbReference type="Proteomes" id="UP000054563"/>
    </source>
</evidence>
<dbReference type="InterPro" id="IPR050776">
    <property type="entry name" value="Ank_Repeat/CDKN_Inhibitor"/>
</dbReference>
<dbReference type="SMART" id="SM00248">
    <property type="entry name" value="ANK"/>
    <property type="match status" value="6"/>
</dbReference>
<accession>A0A0J8RW75</accession>
<dbReference type="Proteomes" id="UP000054563">
    <property type="component" value="Unassembled WGS sequence"/>
</dbReference>
<dbReference type="GO" id="GO:0005634">
    <property type="term" value="C:nucleus"/>
    <property type="evidence" value="ECO:0007669"/>
    <property type="project" value="TreeGrafter"/>
</dbReference>
<dbReference type="Pfam" id="PF12937">
    <property type="entry name" value="F-box-like"/>
    <property type="match status" value="1"/>
</dbReference>
<dbReference type="STRING" id="396776.A0A0J8RW75"/>
<dbReference type="VEuPathDB" id="FungiDB:CIHG_07216"/>
<dbReference type="Gene3D" id="1.25.40.20">
    <property type="entry name" value="Ankyrin repeat-containing domain"/>
    <property type="match status" value="1"/>
</dbReference>
<dbReference type="InterPro" id="IPR001810">
    <property type="entry name" value="F-box_dom"/>
</dbReference>
<dbReference type="Pfam" id="PF12796">
    <property type="entry name" value="Ank_2"/>
    <property type="match status" value="1"/>
</dbReference>
<feature type="repeat" description="ANK" evidence="3">
    <location>
        <begin position="195"/>
        <end position="227"/>
    </location>
</feature>
<evidence type="ECO:0000256" key="2">
    <source>
        <dbReference type="ARBA" id="ARBA00023043"/>
    </source>
</evidence>
<feature type="domain" description="F-box" evidence="4">
    <location>
        <begin position="12"/>
        <end position="57"/>
    </location>
</feature>